<dbReference type="PANTHER" id="PTHR11360">
    <property type="entry name" value="MONOCARBOXYLATE TRANSPORTER"/>
    <property type="match status" value="1"/>
</dbReference>
<dbReference type="EMBL" id="CACRUE010000033">
    <property type="protein sequence ID" value="VYU33168.1"/>
    <property type="molecule type" value="Genomic_DNA"/>
</dbReference>
<dbReference type="InterPro" id="IPR020846">
    <property type="entry name" value="MFS_dom"/>
</dbReference>
<feature type="transmembrane region" description="Helical" evidence="6">
    <location>
        <begin position="165"/>
        <end position="186"/>
    </location>
</feature>
<sequence length="404" mass="43978">MKRLNRWIYAVIGVIVLLLAGLIYAWSVLVIPIANEFTNWSHTSLSLTFTICMTLFCIGGLIGGILQKKIDVKINVWASGILFFVGFFIASKAQNIITLYMGYGVLAGFASGLAYNSVMSTMSKWFPDKQGLISGILLMGFGLGSFIIGKVYQAYTPSTIGGWRISFMIFGVILAVVLIIFGFFFVKPDEDFILTVSKNKKENNIKKEVGIDIDAKQMIKRSSFWFYFVWAILLSASGLALISQASGIVNEIAKNIDASSVATIVGLISICNGIGRVIYGGMFDKFGRSKTMITVVVVFLVSSILLVLAFNTKSLIILIVGFILCGASYGGVTSVNSAFINLFYGATNYPVNFSIVNLNLIIASFGSTIAGMLYDYTGSYISTTFLMIGGIICSFICTICIKRP</sequence>
<dbReference type="GO" id="GO:0005886">
    <property type="term" value="C:plasma membrane"/>
    <property type="evidence" value="ECO:0007669"/>
    <property type="project" value="UniProtKB-SubCell"/>
</dbReference>
<comment type="subcellular location">
    <subcellularLocation>
        <location evidence="1">Cell membrane</location>
        <topology evidence="1">Multi-pass membrane protein</topology>
    </subcellularLocation>
</comment>
<organism evidence="8">
    <name type="scientific">Intestinibacter bartlettii</name>
    <dbReference type="NCBI Taxonomy" id="261299"/>
    <lineage>
        <taxon>Bacteria</taxon>
        <taxon>Bacillati</taxon>
        <taxon>Bacillota</taxon>
        <taxon>Clostridia</taxon>
        <taxon>Peptostreptococcales</taxon>
        <taxon>Peptostreptococcaceae</taxon>
        <taxon>Intestinibacter</taxon>
    </lineage>
</organism>
<keyword evidence="4 6" id="KW-1133">Transmembrane helix</keyword>
<evidence type="ECO:0000256" key="3">
    <source>
        <dbReference type="ARBA" id="ARBA00022692"/>
    </source>
</evidence>
<dbReference type="GO" id="GO:0022857">
    <property type="term" value="F:transmembrane transporter activity"/>
    <property type="evidence" value="ECO:0007669"/>
    <property type="project" value="InterPro"/>
</dbReference>
<keyword evidence="3 6" id="KW-0812">Transmembrane</keyword>
<feature type="transmembrane region" description="Helical" evidence="6">
    <location>
        <begin position="356"/>
        <end position="374"/>
    </location>
</feature>
<feature type="transmembrane region" description="Helical" evidence="6">
    <location>
        <begin position="258"/>
        <end position="279"/>
    </location>
</feature>
<evidence type="ECO:0000256" key="4">
    <source>
        <dbReference type="ARBA" id="ARBA00022989"/>
    </source>
</evidence>
<dbReference type="PROSITE" id="PS50850">
    <property type="entry name" value="MFS"/>
    <property type="match status" value="1"/>
</dbReference>
<feature type="transmembrane region" description="Helical" evidence="6">
    <location>
        <begin position="97"/>
        <end position="119"/>
    </location>
</feature>
<name>A0A6N3E0D0_9FIRM</name>
<feature type="transmembrane region" description="Helical" evidence="6">
    <location>
        <begin position="380"/>
        <end position="401"/>
    </location>
</feature>
<evidence type="ECO:0000259" key="7">
    <source>
        <dbReference type="PROSITE" id="PS50850"/>
    </source>
</evidence>
<dbReference type="Gene3D" id="1.20.1250.20">
    <property type="entry name" value="MFS general substrate transporter like domains"/>
    <property type="match status" value="2"/>
</dbReference>
<feature type="transmembrane region" description="Helical" evidence="6">
    <location>
        <begin position="40"/>
        <end position="62"/>
    </location>
</feature>
<feature type="transmembrane region" description="Helical" evidence="6">
    <location>
        <begin position="131"/>
        <end position="153"/>
    </location>
</feature>
<feature type="transmembrane region" description="Helical" evidence="6">
    <location>
        <begin position="74"/>
        <end position="91"/>
    </location>
</feature>
<feature type="transmembrane region" description="Helical" evidence="6">
    <location>
        <begin position="291"/>
        <end position="310"/>
    </location>
</feature>
<gene>
    <name evidence="8" type="primary">yhjX_3</name>
    <name evidence="8" type="ORF">IBLFYP30_02381</name>
</gene>
<evidence type="ECO:0000313" key="8">
    <source>
        <dbReference type="EMBL" id="VYU33168.1"/>
    </source>
</evidence>
<reference evidence="8" key="1">
    <citation type="submission" date="2019-11" db="EMBL/GenBank/DDBJ databases">
        <authorList>
            <person name="Feng L."/>
        </authorList>
    </citation>
    <scope>NUCLEOTIDE SEQUENCE</scope>
    <source>
        <strain evidence="8">IbartlettiiLFYP30</strain>
    </source>
</reference>
<dbReference type="InterPro" id="IPR011701">
    <property type="entry name" value="MFS"/>
</dbReference>
<feature type="domain" description="Major facilitator superfamily (MFS) profile" evidence="7">
    <location>
        <begin position="6"/>
        <end position="404"/>
    </location>
</feature>
<keyword evidence="5 6" id="KW-0472">Membrane</keyword>
<dbReference type="AlphaFoldDB" id="A0A6N3E0D0"/>
<feature type="transmembrane region" description="Helical" evidence="6">
    <location>
        <begin position="316"/>
        <end position="344"/>
    </location>
</feature>
<dbReference type="InterPro" id="IPR036259">
    <property type="entry name" value="MFS_trans_sf"/>
</dbReference>
<dbReference type="RefSeq" id="WP_024037812.1">
    <property type="nucleotide sequence ID" value="NZ_CACRUE010000033.1"/>
</dbReference>
<protein>
    <submittedName>
        <fullName evidence="8">Putative MFS-type transporter YhjX</fullName>
    </submittedName>
</protein>
<feature type="transmembrane region" description="Helical" evidence="6">
    <location>
        <begin position="7"/>
        <end position="34"/>
    </location>
</feature>
<feature type="transmembrane region" description="Helical" evidence="6">
    <location>
        <begin position="224"/>
        <end position="246"/>
    </location>
</feature>
<dbReference type="InterPro" id="IPR050327">
    <property type="entry name" value="Proton-linked_MCT"/>
</dbReference>
<dbReference type="Pfam" id="PF07690">
    <property type="entry name" value="MFS_1"/>
    <property type="match status" value="2"/>
</dbReference>
<accession>A0A6N3E0D0</accession>
<dbReference type="SUPFAM" id="SSF103473">
    <property type="entry name" value="MFS general substrate transporter"/>
    <property type="match status" value="1"/>
</dbReference>
<evidence type="ECO:0000256" key="6">
    <source>
        <dbReference type="SAM" id="Phobius"/>
    </source>
</evidence>
<evidence type="ECO:0000256" key="5">
    <source>
        <dbReference type="ARBA" id="ARBA00023136"/>
    </source>
</evidence>
<keyword evidence="2" id="KW-0813">Transport</keyword>
<evidence type="ECO:0000256" key="2">
    <source>
        <dbReference type="ARBA" id="ARBA00022448"/>
    </source>
</evidence>
<proteinExistence type="predicted"/>
<evidence type="ECO:0000256" key="1">
    <source>
        <dbReference type="ARBA" id="ARBA00004651"/>
    </source>
</evidence>